<evidence type="ECO:0000256" key="2">
    <source>
        <dbReference type="SAM" id="SignalP"/>
    </source>
</evidence>
<reference evidence="3" key="3">
    <citation type="submission" date="2023-05" db="EMBL/GenBank/DDBJ databases">
        <authorList>
            <person name="Smith C.H."/>
        </authorList>
    </citation>
    <scope>NUCLEOTIDE SEQUENCE</scope>
    <source>
        <strain evidence="3">CHS0354</strain>
        <tissue evidence="3">Mantle</tissue>
    </source>
</reference>
<organism evidence="3 4">
    <name type="scientific">Potamilus streckersoni</name>
    <dbReference type="NCBI Taxonomy" id="2493646"/>
    <lineage>
        <taxon>Eukaryota</taxon>
        <taxon>Metazoa</taxon>
        <taxon>Spiralia</taxon>
        <taxon>Lophotrochozoa</taxon>
        <taxon>Mollusca</taxon>
        <taxon>Bivalvia</taxon>
        <taxon>Autobranchia</taxon>
        <taxon>Heteroconchia</taxon>
        <taxon>Palaeoheterodonta</taxon>
        <taxon>Unionida</taxon>
        <taxon>Unionoidea</taxon>
        <taxon>Unionidae</taxon>
        <taxon>Ambleminae</taxon>
        <taxon>Lampsilini</taxon>
        <taxon>Potamilus</taxon>
    </lineage>
</organism>
<accession>A0AAE0T725</accession>
<feature type="region of interest" description="Disordered" evidence="1">
    <location>
        <begin position="21"/>
        <end position="72"/>
    </location>
</feature>
<comment type="caution">
    <text evidence="3">The sequence shown here is derived from an EMBL/GenBank/DDBJ whole genome shotgun (WGS) entry which is preliminary data.</text>
</comment>
<dbReference type="AlphaFoldDB" id="A0AAE0T725"/>
<name>A0AAE0T725_9BIVA</name>
<sequence>MALVVATLMAIALCYYRSTSKAEAPETITSGKSGNQGNTIPKQLSDIVKKTSEDVNKSRKKDVEKTGNGSDRWKWHRLGCARQVIVSPRPLIDVEYTKMIPLFPGFRSPW</sequence>
<evidence type="ECO:0000256" key="1">
    <source>
        <dbReference type="SAM" id="MobiDB-lite"/>
    </source>
</evidence>
<proteinExistence type="predicted"/>
<feature type="chain" id="PRO_5042084578" evidence="2">
    <location>
        <begin position="23"/>
        <end position="110"/>
    </location>
</feature>
<feature type="signal peptide" evidence="2">
    <location>
        <begin position="1"/>
        <end position="22"/>
    </location>
</feature>
<feature type="compositionally biased region" description="Polar residues" evidence="1">
    <location>
        <begin position="21"/>
        <end position="42"/>
    </location>
</feature>
<reference evidence="3" key="1">
    <citation type="journal article" date="2021" name="Genome Biol. Evol.">
        <title>A High-Quality Reference Genome for a Parasitic Bivalve with Doubly Uniparental Inheritance (Bivalvia: Unionida).</title>
        <authorList>
            <person name="Smith C.H."/>
        </authorList>
    </citation>
    <scope>NUCLEOTIDE SEQUENCE</scope>
    <source>
        <strain evidence="3">CHS0354</strain>
    </source>
</reference>
<keyword evidence="2" id="KW-0732">Signal</keyword>
<dbReference type="Proteomes" id="UP001195483">
    <property type="component" value="Unassembled WGS sequence"/>
</dbReference>
<dbReference type="EMBL" id="JAEAOA010000970">
    <property type="protein sequence ID" value="KAK3604450.1"/>
    <property type="molecule type" value="Genomic_DNA"/>
</dbReference>
<feature type="compositionally biased region" description="Basic and acidic residues" evidence="1">
    <location>
        <begin position="47"/>
        <end position="65"/>
    </location>
</feature>
<gene>
    <name evidence="3" type="ORF">CHS0354_015625</name>
</gene>
<evidence type="ECO:0000313" key="4">
    <source>
        <dbReference type="Proteomes" id="UP001195483"/>
    </source>
</evidence>
<keyword evidence="4" id="KW-1185">Reference proteome</keyword>
<evidence type="ECO:0000313" key="3">
    <source>
        <dbReference type="EMBL" id="KAK3604450.1"/>
    </source>
</evidence>
<protein>
    <submittedName>
        <fullName evidence="3">Uncharacterized protein</fullName>
    </submittedName>
</protein>
<reference evidence="3" key="2">
    <citation type="journal article" date="2021" name="Genome Biol. Evol.">
        <title>Developing a high-quality reference genome for a parasitic bivalve with doubly uniparental inheritance (Bivalvia: Unionida).</title>
        <authorList>
            <person name="Smith C.H."/>
        </authorList>
    </citation>
    <scope>NUCLEOTIDE SEQUENCE</scope>
    <source>
        <strain evidence="3">CHS0354</strain>
        <tissue evidence="3">Mantle</tissue>
    </source>
</reference>